<evidence type="ECO:0000259" key="14">
    <source>
        <dbReference type="PROSITE" id="PS51753"/>
    </source>
</evidence>
<feature type="domain" description="HAMP" evidence="13">
    <location>
        <begin position="308"/>
        <end position="360"/>
    </location>
</feature>
<evidence type="ECO:0000256" key="11">
    <source>
        <dbReference type="SAM" id="Phobius"/>
    </source>
</evidence>
<dbReference type="InterPro" id="IPR032255">
    <property type="entry name" value="HBM"/>
</dbReference>
<accession>A0A1H2VN55</accession>
<dbReference type="InterPro" id="IPR003660">
    <property type="entry name" value="HAMP_dom"/>
</dbReference>
<evidence type="ECO:0000256" key="5">
    <source>
        <dbReference type="ARBA" id="ARBA00022692"/>
    </source>
</evidence>
<evidence type="ECO:0000256" key="9">
    <source>
        <dbReference type="ARBA" id="ARBA00029447"/>
    </source>
</evidence>
<dbReference type="GO" id="GO:0005886">
    <property type="term" value="C:plasma membrane"/>
    <property type="evidence" value="ECO:0007669"/>
    <property type="project" value="UniProtKB-SubCell"/>
</dbReference>
<keyword evidence="8 10" id="KW-0807">Transducer</keyword>
<keyword evidence="6 11" id="KW-1133">Transmembrane helix</keyword>
<dbReference type="OrthoDB" id="6434013at2"/>
<feature type="domain" description="Methyl-accepting transducer" evidence="12">
    <location>
        <begin position="365"/>
        <end position="601"/>
    </location>
</feature>
<dbReference type="Gene3D" id="1.10.287.950">
    <property type="entry name" value="Methyl-accepting chemotaxis protein"/>
    <property type="match status" value="1"/>
</dbReference>
<dbReference type="PANTHER" id="PTHR32089">
    <property type="entry name" value="METHYL-ACCEPTING CHEMOTAXIS PROTEIN MCPB"/>
    <property type="match status" value="1"/>
</dbReference>
<comment type="subcellular location">
    <subcellularLocation>
        <location evidence="1">Cell membrane</location>
        <topology evidence="1">Multi-pass membrane protein</topology>
    </subcellularLocation>
</comment>
<evidence type="ECO:0000256" key="10">
    <source>
        <dbReference type="PROSITE-ProRule" id="PRU00284"/>
    </source>
</evidence>
<dbReference type="Gene3D" id="1.20.1440.210">
    <property type="match status" value="2"/>
</dbReference>
<dbReference type="FunFam" id="1.10.287.950:FF:000001">
    <property type="entry name" value="Methyl-accepting chemotaxis sensory transducer"/>
    <property type="match status" value="1"/>
</dbReference>
<dbReference type="Pfam" id="PF00672">
    <property type="entry name" value="HAMP"/>
    <property type="match status" value="1"/>
</dbReference>
<keyword evidence="3" id="KW-0488">Methylation</keyword>
<dbReference type="Pfam" id="PF00015">
    <property type="entry name" value="MCPsignal"/>
    <property type="match status" value="1"/>
</dbReference>
<dbReference type="CDD" id="cd06225">
    <property type="entry name" value="HAMP"/>
    <property type="match status" value="1"/>
</dbReference>
<dbReference type="EMBL" id="FNNU01000002">
    <property type="protein sequence ID" value="SDW69700.1"/>
    <property type="molecule type" value="Genomic_DNA"/>
</dbReference>
<dbReference type="PROSITE" id="PS51753">
    <property type="entry name" value="HBM"/>
    <property type="match status" value="1"/>
</dbReference>
<keyword evidence="5 11" id="KW-0812">Transmembrane</keyword>
<dbReference type="PROSITE" id="PS50885">
    <property type="entry name" value="HAMP"/>
    <property type="match status" value="1"/>
</dbReference>
<evidence type="ECO:0000256" key="3">
    <source>
        <dbReference type="ARBA" id="ARBA00022481"/>
    </source>
</evidence>
<reference evidence="16" key="1">
    <citation type="submission" date="2016-10" db="EMBL/GenBank/DDBJ databases">
        <authorList>
            <person name="Varghese N."/>
            <person name="Submissions S."/>
        </authorList>
    </citation>
    <scope>NUCLEOTIDE SEQUENCE [LARGE SCALE GENOMIC DNA]</scope>
    <source>
        <strain evidence="16">NRRL B-59562</strain>
    </source>
</reference>
<dbReference type="STRING" id="1007099.SAMN05216287_1294"/>
<name>A0A1H2VN55_9PSED</name>
<feature type="domain" description="HBM" evidence="14">
    <location>
        <begin position="40"/>
        <end position="281"/>
    </location>
</feature>
<dbReference type="GO" id="GO:0007165">
    <property type="term" value="P:signal transduction"/>
    <property type="evidence" value="ECO:0007669"/>
    <property type="project" value="UniProtKB-KW"/>
</dbReference>
<dbReference type="PANTHER" id="PTHR32089:SF120">
    <property type="entry name" value="METHYL-ACCEPTING CHEMOTAXIS PROTEIN TLPQ"/>
    <property type="match status" value="1"/>
</dbReference>
<evidence type="ECO:0000259" key="12">
    <source>
        <dbReference type="PROSITE" id="PS50111"/>
    </source>
</evidence>
<dbReference type="Pfam" id="PF16591">
    <property type="entry name" value="HBM"/>
    <property type="match status" value="1"/>
</dbReference>
<keyword evidence="7 11" id="KW-0472">Membrane</keyword>
<dbReference type="GO" id="GO:0006935">
    <property type="term" value="P:chemotaxis"/>
    <property type="evidence" value="ECO:0007669"/>
    <property type="project" value="UniProtKB-KW"/>
</dbReference>
<gene>
    <name evidence="15" type="ORF">SAMN05216287_1294</name>
</gene>
<dbReference type="SMART" id="SM00304">
    <property type="entry name" value="HAMP"/>
    <property type="match status" value="2"/>
</dbReference>
<feature type="transmembrane region" description="Helical" evidence="11">
    <location>
        <begin position="13"/>
        <end position="35"/>
    </location>
</feature>
<evidence type="ECO:0000313" key="15">
    <source>
        <dbReference type="EMBL" id="SDW69700.1"/>
    </source>
</evidence>
<dbReference type="SUPFAM" id="SSF58104">
    <property type="entry name" value="Methyl-accepting chemotaxis protein (MCP) signaling domain"/>
    <property type="match status" value="1"/>
</dbReference>
<evidence type="ECO:0000256" key="4">
    <source>
        <dbReference type="ARBA" id="ARBA00022500"/>
    </source>
</evidence>
<evidence type="ECO:0000256" key="6">
    <source>
        <dbReference type="ARBA" id="ARBA00022989"/>
    </source>
</evidence>
<evidence type="ECO:0000256" key="1">
    <source>
        <dbReference type="ARBA" id="ARBA00004651"/>
    </source>
</evidence>
<dbReference type="Proteomes" id="UP000243778">
    <property type="component" value="Unassembled WGS sequence"/>
</dbReference>
<dbReference type="CDD" id="cd11386">
    <property type="entry name" value="MCP_signal"/>
    <property type="match status" value="1"/>
</dbReference>
<evidence type="ECO:0000256" key="2">
    <source>
        <dbReference type="ARBA" id="ARBA00022475"/>
    </source>
</evidence>
<keyword evidence="16" id="KW-1185">Reference proteome</keyword>
<keyword evidence="2" id="KW-1003">Cell membrane</keyword>
<evidence type="ECO:0000256" key="7">
    <source>
        <dbReference type="ARBA" id="ARBA00023136"/>
    </source>
</evidence>
<protein>
    <submittedName>
        <fullName evidence="15">Methyl-accepting chemotaxis protein</fullName>
    </submittedName>
</protein>
<comment type="similarity">
    <text evidence="9">Belongs to the methyl-accepting chemotaxis (MCP) protein family.</text>
</comment>
<dbReference type="SMART" id="SM00283">
    <property type="entry name" value="MA"/>
    <property type="match status" value="1"/>
</dbReference>
<sequence length="637" mass="68296">MDWFDNLSVKLKLALGFGLVLLLTLLITLTGWFSLGQTIERGDKLGAAARFGEMTKDLNVSRLQYLIKQEPATAERLRGHLKDIDKISDDLGATLDPDDMELVGEQDATNDAYQKAIELLGQAYQTREAARASLGSNADHAVQLITALKQRVLGDSALDDATRLAEFRLVAQLRLAMQQARYQVRGYTYSNDPSVQQTALDAVDAAIGSVTQLGQQTGAADASLGEIATALQAYRNAVAQFRTASDAAAAQFAAMQSEGERFLQIAQQLYQIQNEKRTSETGRTRGLLAISAALALLIGVFAAALITRQITRPLNLTLVAAERIASGDLSQDIQVRRKDELGQLQKSMQRMTLNLRELLGHIRDGVTQIASAAEQLSAVTEQTSAGVNNQKSETDQVATAMNEMAATVQEVARNAEEASLAASNADRQAREGETAVNDAVGQMDRLAAEVSRSNDAVGLLKQESERIGSVLDVIKSVAEQTNLLALNAAIEAARAGDAGRGFAVVADEVRGLAQRTQKSTEEIEELIAGLQSGTQRAASLMDSSRALTESTVELTRSAGSRLGDIARAVSTIQAMNQQIAAAAEQQGVVAEEINRSVINVRDISEQTASSSEETAASSVELARLGAELQQRVARFRT</sequence>
<evidence type="ECO:0000259" key="13">
    <source>
        <dbReference type="PROSITE" id="PS50885"/>
    </source>
</evidence>
<dbReference type="InterPro" id="IPR004089">
    <property type="entry name" value="MCPsignal_dom"/>
</dbReference>
<dbReference type="SMART" id="SM01358">
    <property type="entry name" value="HBM"/>
    <property type="match status" value="1"/>
</dbReference>
<feature type="transmembrane region" description="Helical" evidence="11">
    <location>
        <begin position="286"/>
        <end position="306"/>
    </location>
</feature>
<evidence type="ECO:0000256" key="8">
    <source>
        <dbReference type="ARBA" id="ARBA00023224"/>
    </source>
</evidence>
<organism evidence="15 16">
    <name type="scientific">Pseudomonas kuykendallii</name>
    <dbReference type="NCBI Taxonomy" id="1007099"/>
    <lineage>
        <taxon>Bacteria</taxon>
        <taxon>Pseudomonadati</taxon>
        <taxon>Pseudomonadota</taxon>
        <taxon>Gammaproteobacteria</taxon>
        <taxon>Pseudomonadales</taxon>
        <taxon>Pseudomonadaceae</taxon>
        <taxon>Pseudomonas</taxon>
    </lineage>
</organism>
<keyword evidence="4" id="KW-0145">Chemotaxis</keyword>
<dbReference type="AlphaFoldDB" id="A0A1H2VN55"/>
<dbReference type="PROSITE" id="PS50111">
    <property type="entry name" value="CHEMOTAXIS_TRANSDUC_2"/>
    <property type="match status" value="1"/>
</dbReference>
<evidence type="ECO:0000313" key="16">
    <source>
        <dbReference type="Proteomes" id="UP000243778"/>
    </source>
</evidence>
<proteinExistence type="inferred from homology"/>